<keyword evidence="2" id="KW-1185">Reference proteome</keyword>
<accession>A0A5B7H8R2</accession>
<gene>
    <name evidence="1" type="ORF">E2C01_059562</name>
</gene>
<dbReference type="AlphaFoldDB" id="A0A5B7H8R2"/>
<sequence>MQGGILSKGLREEFCFRDRLDGSGAIRMT</sequence>
<evidence type="ECO:0000313" key="1">
    <source>
        <dbReference type="EMBL" id="MPC65428.1"/>
    </source>
</evidence>
<organism evidence="1 2">
    <name type="scientific">Portunus trituberculatus</name>
    <name type="common">Swimming crab</name>
    <name type="synonym">Neptunus trituberculatus</name>
    <dbReference type="NCBI Taxonomy" id="210409"/>
    <lineage>
        <taxon>Eukaryota</taxon>
        <taxon>Metazoa</taxon>
        <taxon>Ecdysozoa</taxon>
        <taxon>Arthropoda</taxon>
        <taxon>Crustacea</taxon>
        <taxon>Multicrustacea</taxon>
        <taxon>Malacostraca</taxon>
        <taxon>Eumalacostraca</taxon>
        <taxon>Eucarida</taxon>
        <taxon>Decapoda</taxon>
        <taxon>Pleocyemata</taxon>
        <taxon>Brachyura</taxon>
        <taxon>Eubrachyura</taxon>
        <taxon>Portunoidea</taxon>
        <taxon>Portunidae</taxon>
        <taxon>Portuninae</taxon>
        <taxon>Portunus</taxon>
    </lineage>
</organism>
<name>A0A5B7H8R2_PORTR</name>
<dbReference type="Proteomes" id="UP000324222">
    <property type="component" value="Unassembled WGS sequence"/>
</dbReference>
<comment type="caution">
    <text evidence="1">The sequence shown here is derived from an EMBL/GenBank/DDBJ whole genome shotgun (WGS) entry which is preliminary data.</text>
</comment>
<proteinExistence type="predicted"/>
<evidence type="ECO:0000313" key="2">
    <source>
        <dbReference type="Proteomes" id="UP000324222"/>
    </source>
</evidence>
<dbReference type="EMBL" id="VSRR010023367">
    <property type="protein sequence ID" value="MPC65428.1"/>
    <property type="molecule type" value="Genomic_DNA"/>
</dbReference>
<reference evidence="1 2" key="1">
    <citation type="submission" date="2019-05" db="EMBL/GenBank/DDBJ databases">
        <title>Another draft genome of Portunus trituberculatus and its Hox gene families provides insights of decapod evolution.</title>
        <authorList>
            <person name="Jeong J.-H."/>
            <person name="Song I."/>
            <person name="Kim S."/>
            <person name="Choi T."/>
            <person name="Kim D."/>
            <person name="Ryu S."/>
            <person name="Kim W."/>
        </authorList>
    </citation>
    <scope>NUCLEOTIDE SEQUENCE [LARGE SCALE GENOMIC DNA]</scope>
    <source>
        <tissue evidence="1">Muscle</tissue>
    </source>
</reference>
<protein>
    <submittedName>
        <fullName evidence="1">Uncharacterized protein</fullName>
    </submittedName>
</protein>